<dbReference type="PANTHER" id="PTHR37530">
    <property type="entry name" value="OUTER MEMBRANE PROTEIN SLP"/>
    <property type="match status" value="1"/>
</dbReference>
<accession>H8L5R7</accession>
<dbReference type="InterPro" id="IPR004658">
    <property type="entry name" value="OMP_Slp"/>
</dbReference>
<evidence type="ECO:0000313" key="2">
    <source>
        <dbReference type="EMBL" id="AFC85817.1"/>
    </source>
</evidence>
<dbReference type="KEGG" id="fau:Fraau_1387"/>
<dbReference type="PANTHER" id="PTHR37530:SF1">
    <property type="entry name" value="OUTER MEMBRANE PROTEIN SLP"/>
    <property type="match status" value="1"/>
</dbReference>
<dbReference type="PIRSF" id="PIRSF004982">
    <property type="entry name" value="SlP"/>
    <property type="match status" value="1"/>
</dbReference>
<evidence type="ECO:0000256" key="1">
    <source>
        <dbReference type="SAM" id="SignalP"/>
    </source>
</evidence>
<dbReference type="Proteomes" id="UP000005234">
    <property type="component" value="Chromosome"/>
</dbReference>
<dbReference type="HOGENOM" id="CLU_100924_1_1_6"/>
<sequence length="213" mass="22681">MSMYRTLAVTVATAALAACASVPKPLKGTFAPVSAVTAQQGGSDGNTVRWGGSIIKTEPGPQETCFYVLARPLNDEARPESTGQNDTQGRFVACHSGFYDPEVFARGREITVTGVLHGAVTQKVGEYQYPYPRVEASVVYLWPKYNASYYYNTGYYDPWWGWGGGPWGPWGGWGGGWGGWGGWGGGWGGPVFIRGGGGFRGGGFHGGGHGGRR</sequence>
<proteinExistence type="predicted"/>
<dbReference type="GO" id="GO:0019867">
    <property type="term" value="C:outer membrane"/>
    <property type="evidence" value="ECO:0007669"/>
    <property type="project" value="InterPro"/>
</dbReference>
<reference evidence="2" key="1">
    <citation type="submission" date="2012-02" db="EMBL/GenBank/DDBJ databases">
        <title>The complete genome of Frateuria aurantia DSM 6220.</title>
        <authorList>
            <consortium name="US DOE Joint Genome Institute (JGI-PGF)"/>
            <person name="Lucas S."/>
            <person name="Copeland A."/>
            <person name="Lapidus A."/>
            <person name="Glavina del Rio T."/>
            <person name="Dalin E."/>
            <person name="Tice H."/>
            <person name="Bruce D."/>
            <person name="Goodwin L."/>
            <person name="Pitluck S."/>
            <person name="Peters L."/>
            <person name="Ovchinnikova G."/>
            <person name="Teshima H."/>
            <person name="Kyrpides N."/>
            <person name="Mavromatis K."/>
            <person name="Ivanova N."/>
            <person name="Brettin T."/>
            <person name="Detter J.C."/>
            <person name="Han C."/>
            <person name="Larimer F."/>
            <person name="Land M."/>
            <person name="Hauser L."/>
            <person name="Markowitz V."/>
            <person name="Cheng J.-F."/>
            <person name="Hugenholtz P."/>
            <person name="Woyke T."/>
            <person name="Wu D."/>
            <person name="Brambilla E."/>
            <person name="Klenk H.-P."/>
            <person name="Eisen J.A."/>
        </authorList>
    </citation>
    <scope>NUCLEOTIDE SEQUENCE</scope>
    <source>
        <strain evidence="2">DSM 6220</strain>
    </source>
</reference>
<dbReference type="Pfam" id="PF03843">
    <property type="entry name" value="Slp"/>
    <property type="match status" value="1"/>
</dbReference>
<keyword evidence="1" id="KW-0732">Signal</keyword>
<dbReference type="EMBL" id="CP003350">
    <property type="protein sequence ID" value="AFC85817.1"/>
    <property type="molecule type" value="Genomic_DNA"/>
</dbReference>
<dbReference type="AlphaFoldDB" id="H8L5R7"/>
<dbReference type="OrthoDB" id="5295757at2"/>
<dbReference type="eggNOG" id="COG3065">
    <property type="taxonomic scope" value="Bacteria"/>
</dbReference>
<protein>
    <submittedName>
        <fullName evidence="2">Starvation-inducible outer membrane lipoprotein</fullName>
    </submittedName>
</protein>
<gene>
    <name evidence="2" type="ordered locus">Fraau_1387</name>
</gene>
<keyword evidence="2" id="KW-0449">Lipoprotein</keyword>
<feature type="chain" id="PRO_5003614976" evidence="1">
    <location>
        <begin position="21"/>
        <end position="213"/>
    </location>
</feature>
<name>H8L5R7_FRAAD</name>
<evidence type="ECO:0000313" key="3">
    <source>
        <dbReference type="Proteomes" id="UP000005234"/>
    </source>
</evidence>
<dbReference type="STRING" id="767434.Fraau_1387"/>
<organism evidence="2 3">
    <name type="scientific">Frateuria aurantia (strain ATCC 33424 / DSM 6220 / KCTC 2777 / LMG 1558 / NBRC 3245 / NCIMB 13370)</name>
    <name type="common">Acetobacter aurantius</name>
    <dbReference type="NCBI Taxonomy" id="767434"/>
    <lineage>
        <taxon>Bacteria</taxon>
        <taxon>Pseudomonadati</taxon>
        <taxon>Pseudomonadota</taxon>
        <taxon>Gammaproteobacteria</taxon>
        <taxon>Lysobacterales</taxon>
        <taxon>Rhodanobacteraceae</taxon>
        <taxon>Frateuria</taxon>
    </lineage>
</organism>
<feature type="signal peptide" evidence="1">
    <location>
        <begin position="1"/>
        <end position="20"/>
    </location>
</feature>
<dbReference type="RefSeq" id="WP_014402822.1">
    <property type="nucleotide sequence ID" value="NC_017033.1"/>
</dbReference>
<dbReference type="PROSITE" id="PS51257">
    <property type="entry name" value="PROKAR_LIPOPROTEIN"/>
    <property type="match status" value="1"/>
</dbReference>
<keyword evidence="3" id="KW-1185">Reference proteome</keyword>